<dbReference type="GO" id="GO:0061631">
    <property type="term" value="F:ubiquitin conjugating enzyme activity"/>
    <property type="evidence" value="ECO:0000318"/>
    <property type="project" value="GO_Central"/>
</dbReference>
<feature type="domain" description="UBC core" evidence="6">
    <location>
        <begin position="33"/>
        <end position="178"/>
    </location>
</feature>
<name>B7QEU8_IXOSC</name>
<dbReference type="AlphaFoldDB" id="B7QEU8"/>
<keyword evidence="4" id="KW-0067">ATP-binding</keyword>
<dbReference type="FunFam" id="3.10.110.10:FF:000002">
    <property type="entry name" value="Ubiquitin-conjugating enzyme E2 D3"/>
    <property type="match status" value="1"/>
</dbReference>
<dbReference type="GO" id="GO:0005524">
    <property type="term" value="F:ATP binding"/>
    <property type="evidence" value="ECO:0007669"/>
    <property type="project" value="UniProtKB-UniRule"/>
</dbReference>
<protein>
    <submittedName>
        <fullName evidence="7 8">Ubiquitin protein ligase, putative</fullName>
        <ecNumber evidence="7">6.3.2.19</ecNumber>
    </submittedName>
</protein>
<sequence length="179" mass="20044">GEEEKSPRGGAVPAPHQAHGPRQGPMSSQLGKPALAKIQRELREISRDPPTNCTAGPVEPGNLFLWQATISCCHSSVLGIFKLKIRFPEDYPFKPPDVRFTTRIYHPNINSNGYICLDILKSHWCPSLTIATVLMSIMVLMCDPNPDDPLVPEVANVYKTDKEAYNVIAKEWTRRYAME</sequence>
<dbReference type="EnsemblMetazoa" id="ISCW022829-RA">
    <property type="protein sequence ID" value="ISCW022829-PA"/>
    <property type="gene ID" value="ISCW022829"/>
</dbReference>
<dbReference type="Proteomes" id="UP000001555">
    <property type="component" value="Unassembled WGS sequence"/>
</dbReference>
<proteinExistence type="inferred from homology"/>
<keyword evidence="4" id="KW-0547">Nucleotide-binding</keyword>
<dbReference type="GO" id="GO:0005634">
    <property type="term" value="C:nucleus"/>
    <property type="evidence" value="ECO:0000318"/>
    <property type="project" value="GO_Central"/>
</dbReference>
<dbReference type="SUPFAM" id="SSF54495">
    <property type="entry name" value="UBC-like"/>
    <property type="match status" value="1"/>
</dbReference>
<evidence type="ECO:0000256" key="5">
    <source>
        <dbReference type="SAM" id="MobiDB-lite"/>
    </source>
</evidence>
<dbReference type="OrthoDB" id="6406599at2759"/>
<reference evidence="8" key="2">
    <citation type="submission" date="2020-05" db="UniProtKB">
        <authorList>
            <consortium name="EnsemblMetazoa"/>
        </authorList>
    </citation>
    <scope>IDENTIFICATION</scope>
    <source>
        <strain evidence="8">wikel</strain>
    </source>
</reference>
<evidence type="ECO:0000259" key="6">
    <source>
        <dbReference type="PROSITE" id="PS50127"/>
    </source>
</evidence>
<dbReference type="EMBL" id="ABJB010560377">
    <property type="status" value="NOT_ANNOTATED_CDS"/>
    <property type="molecule type" value="Genomic_DNA"/>
</dbReference>
<dbReference type="GO" id="GO:0006511">
    <property type="term" value="P:ubiquitin-dependent protein catabolic process"/>
    <property type="evidence" value="ECO:0000318"/>
    <property type="project" value="GO_Central"/>
</dbReference>
<dbReference type="VEuPathDB" id="VectorBase:ISCI022829"/>
<dbReference type="InterPro" id="IPR000608">
    <property type="entry name" value="UBC"/>
</dbReference>
<dbReference type="PROSITE" id="PS50127">
    <property type="entry name" value="UBC_2"/>
    <property type="match status" value="1"/>
</dbReference>
<dbReference type="PaxDb" id="6945-B7QEU8"/>
<keyword evidence="1" id="KW-0808">Transferase</keyword>
<feature type="active site" description="Glycyl thioester intermediate" evidence="3">
    <location>
        <position position="116"/>
    </location>
</feature>
<keyword evidence="9" id="KW-1185">Reference proteome</keyword>
<dbReference type="STRING" id="6945.B7QEU8"/>
<dbReference type="EMBL" id="DS922315">
    <property type="protein sequence ID" value="EEC17370.1"/>
    <property type="molecule type" value="Genomic_DNA"/>
</dbReference>
<reference evidence="7 9" key="1">
    <citation type="submission" date="2008-03" db="EMBL/GenBank/DDBJ databases">
        <title>Annotation of Ixodes scapularis.</title>
        <authorList>
            <consortium name="Ixodes scapularis Genome Project Consortium"/>
            <person name="Caler E."/>
            <person name="Hannick L.I."/>
            <person name="Bidwell S."/>
            <person name="Joardar V."/>
            <person name="Thiagarajan M."/>
            <person name="Amedeo P."/>
            <person name="Galinsky K.J."/>
            <person name="Schobel S."/>
            <person name="Inman J."/>
            <person name="Hostetler J."/>
            <person name="Miller J."/>
            <person name="Hammond M."/>
            <person name="Megy K."/>
            <person name="Lawson D."/>
            <person name="Kodira C."/>
            <person name="Sutton G."/>
            <person name="Meyer J."/>
            <person name="Hill C.A."/>
            <person name="Birren B."/>
            <person name="Nene V."/>
            <person name="Collins F."/>
            <person name="Alarcon-Chaidez F."/>
            <person name="Wikel S."/>
            <person name="Strausberg R."/>
        </authorList>
    </citation>
    <scope>NUCLEOTIDE SEQUENCE [LARGE SCALE GENOMIC DNA]</scope>
    <source>
        <strain evidence="9">Wikel</strain>
        <strain evidence="7">Wikel colony</strain>
    </source>
</reference>
<dbReference type="InterPro" id="IPR023313">
    <property type="entry name" value="UBQ-conjugating_AS"/>
</dbReference>
<evidence type="ECO:0000256" key="4">
    <source>
        <dbReference type="RuleBase" id="RU362109"/>
    </source>
</evidence>
<dbReference type="InterPro" id="IPR016135">
    <property type="entry name" value="UBQ-conjugating_enzyme/RWD"/>
</dbReference>
<evidence type="ECO:0000313" key="8">
    <source>
        <dbReference type="EnsemblMetazoa" id="ISCW022829-PA"/>
    </source>
</evidence>
<evidence type="ECO:0000256" key="3">
    <source>
        <dbReference type="PROSITE-ProRule" id="PRU10133"/>
    </source>
</evidence>
<comment type="similarity">
    <text evidence="4">Belongs to the ubiquitin-conjugating enzyme family.</text>
</comment>
<feature type="non-terminal residue" evidence="7">
    <location>
        <position position="1"/>
    </location>
</feature>
<dbReference type="EMBL" id="ABJB010726651">
    <property type="status" value="NOT_ANNOTATED_CDS"/>
    <property type="molecule type" value="Genomic_DNA"/>
</dbReference>
<keyword evidence="2 4" id="KW-0833">Ubl conjugation pathway</keyword>
<dbReference type="Gene3D" id="3.10.110.10">
    <property type="entry name" value="Ubiquitin Conjugating Enzyme"/>
    <property type="match status" value="1"/>
</dbReference>
<organism>
    <name type="scientific">Ixodes scapularis</name>
    <name type="common">Black-legged tick</name>
    <name type="synonym">Deer tick</name>
    <dbReference type="NCBI Taxonomy" id="6945"/>
    <lineage>
        <taxon>Eukaryota</taxon>
        <taxon>Metazoa</taxon>
        <taxon>Ecdysozoa</taxon>
        <taxon>Arthropoda</taxon>
        <taxon>Chelicerata</taxon>
        <taxon>Arachnida</taxon>
        <taxon>Acari</taxon>
        <taxon>Parasitiformes</taxon>
        <taxon>Ixodida</taxon>
        <taxon>Ixodoidea</taxon>
        <taxon>Ixodidae</taxon>
        <taxon>Ixodinae</taxon>
        <taxon>Ixodes</taxon>
    </lineage>
</organism>
<dbReference type="GO" id="GO:0000209">
    <property type="term" value="P:protein polyubiquitination"/>
    <property type="evidence" value="ECO:0000318"/>
    <property type="project" value="GO_Central"/>
</dbReference>
<gene>
    <name evidence="7" type="ORF">IscW_ISCW022829</name>
</gene>
<dbReference type="VEuPathDB" id="VectorBase:ISCP_037593"/>
<dbReference type="PROSITE" id="PS00183">
    <property type="entry name" value="UBC_1"/>
    <property type="match status" value="1"/>
</dbReference>
<evidence type="ECO:0000313" key="9">
    <source>
        <dbReference type="Proteomes" id="UP000001555"/>
    </source>
</evidence>
<accession>B7QEU8</accession>
<dbReference type="Pfam" id="PF00179">
    <property type="entry name" value="UQ_con"/>
    <property type="match status" value="1"/>
</dbReference>
<dbReference type="SMART" id="SM00212">
    <property type="entry name" value="UBCc"/>
    <property type="match status" value="1"/>
</dbReference>
<dbReference type="EC" id="6.3.2.19" evidence="7"/>
<feature type="region of interest" description="Disordered" evidence="5">
    <location>
        <begin position="1"/>
        <end position="33"/>
    </location>
</feature>
<keyword evidence="7" id="KW-0436">Ligase</keyword>
<evidence type="ECO:0000256" key="2">
    <source>
        <dbReference type="ARBA" id="ARBA00022786"/>
    </source>
</evidence>
<dbReference type="VEuPathDB" id="VectorBase:ISCW022829"/>
<dbReference type="PANTHER" id="PTHR24068">
    <property type="entry name" value="UBIQUITIN-CONJUGATING ENZYME E2"/>
    <property type="match status" value="1"/>
</dbReference>
<dbReference type="HOGENOM" id="CLU_030988_13_3_1"/>
<evidence type="ECO:0000313" key="7">
    <source>
        <dbReference type="EMBL" id="EEC17370.1"/>
    </source>
</evidence>
<evidence type="ECO:0000256" key="1">
    <source>
        <dbReference type="ARBA" id="ARBA00022679"/>
    </source>
</evidence>
<dbReference type="GO" id="GO:0016874">
    <property type="term" value="F:ligase activity"/>
    <property type="evidence" value="ECO:0007669"/>
    <property type="project" value="UniProtKB-KW"/>
</dbReference>